<dbReference type="RefSeq" id="WP_207856526.1">
    <property type="nucleotide sequence ID" value="NZ_JAFREP010000002.1"/>
</dbReference>
<accession>A0A8J7Q1N6</accession>
<protein>
    <submittedName>
        <fullName evidence="1">Uncharacterized protein</fullName>
    </submittedName>
</protein>
<comment type="caution">
    <text evidence="1">The sequence shown here is derived from an EMBL/GenBank/DDBJ whole genome shotgun (WGS) entry which is preliminary data.</text>
</comment>
<reference evidence="1" key="1">
    <citation type="submission" date="2021-03" db="EMBL/GenBank/DDBJ databases">
        <authorList>
            <person name="Wang G."/>
        </authorList>
    </citation>
    <scope>NUCLEOTIDE SEQUENCE</scope>
    <source>
        <strain evidence="1">KCTC 12899</strain>
    </source>
</reference>
<evidence type="ECO:0000313" key="2">
    <source>
        <dbReference type="EMBL" id="MBO1318596.1"/>
    </source>
</evidence>
<keyword evidence="3" id="KW-1185">Reference proteome</keyword>
<dbReference type="Proteomes" id="UP000664417">
    <property type="component" value="Unassembled WGS sequence"/>
</dbReference>
<dbReference type="EMBL" id="JAFREP010000006">
    <property type="protein sequence ID" value="MBO1318596.1"/>
    <property type="molecule type" value="Genomic_DNA"/>
</dbReference>
<dbReference type="AlphaFoldDB" id="A0A8J7Q1N6"/>
<evidence type="ECO:0000313" key="1">
    <source>
        <dbReference type="EMBL" id="MBO1317289.1"/>
    </source>
</evidence>
<proteinExistence type="predicted"/>
<organism evidence="1 3">
    <name type="scientific">Acanthopleuribacter pedis</name>
    <dbReference type="NCBI Taxonomy" id="442870"/>
    <lineage>
        <taxon>Bacteria</taxon>
        <taxon>Pseudomonadati</taxon>
        <taxon>Acidobacteriota</taxon>
        <taxon>Holophagae</taxon>
        <taxon>Acanthopleuribacterales</taxon>
        <taxon>Acanthopleuribacteraceae</taxon>
        <taxon>Acanthopleuribacter</taxon>
    </lineage>
</organism>
<dbReference type="EMBL" id="JAFREP010000002">
    <property type="protein sequence ID" value="MBO1317289.1"/>
    <property type="molecule type" value="Genomic_DNA"/>
</dbReference>
<gene>
    <name evidence="1" type="ORF">J3U88_02370</name>
    <name evidence="2" type="ORF">J3U88_09010</name>
</gene>
<sequence length="135" mass="15202">MNANEKKWTTIILRLIELTAERKLSWTKYIPSDRENATSKRLGSIIGLARVDNYAPSEYFHAFLDDTEFYLEIKWESLKGPIGSLKIINAQTQTITTPEKGLAALEDLITVIKETSKDEGDLLDSLLEKLSATAN</sequence>
<name>A0A8J7Q1N6_9BACT</name>
<evidence type="ECO:0000313" key="3">
    <source>
        <dbReference type="Proteomes" id="UP000664417"/>
    </source>
</evidence>